<evidence type="ECO:0000256" key="8">
    <source>
        <dbReference type="SAM" id="Phobius"/>
    </source>
</evidence>
<dbReference type="PANTHER" id="PTHR21716">
    <property type="entry name" value="TRANSMEMBRANE PROTEIN"/>
    <property type="match status" value="1"/>
</dbReference>
<feature type="transmembrane region" description="Helical" evidence="8">
    <location>
        <begin position="190"/>
        <end position="211"/>
    </location>
</feature>
<evidence type="ECO:0000313" key="9">
    <source>
        <dbReference type="EMBL" id="KKQ67389.1"/>
    </source>
</evidence>
<evidence type="ECO:0008006" key="11">
    <source>
        <dbReference type="Google" id="ProtNLM"/>
    </source>
</evidence>
<evidence type="ECO:0000256" key="2">
    <source>
        <dbReference type="ARBA" id="ARBA00009773"/>
    </source>
</evidence>
<protein>
    <recommendedName>
        <fullName evidence="11">AI-2E family transporter</fullName>
    </recommendedName>
</protein>
<comment type="caution">
    <text evidence="9">The sequence shown here is derived from an EMBL/GenBank/DDBJ whole genome shotgun (WGS) entry which is preliminary data.</text>
</comment>
<dbReference type="GO" id="GO:0055085">
    <property type="term" value="P:transmembrane transport"/>
    <property type="evidence" value="ECO:0007669"/>
    <property type="project" value="TreeGrafter"/>
</dbReference>
<evidence type="ECO:0000256" key="5">
    <source>
        <dbReference type="ARBA" id="ARBA00022692"/>
    </source>
</evidence>
<name>A0A0G0M152_9BACT</name>
<evidence type="ECO:0000313" key="10">
    <source>
        <dbReference type="Proteomes" id="UP000034235"/>
    </source>
</evidence>
<feature type="transmembrane region" description="Helical" evidence="8">
    <location>
        <begin position="64"/>
        <end position="86"/>
    </location>
</feature>
<dbReference type="PANTHER" id="PTHR21716:SF53">
    <property type="entry name" value="PERMEASE PERM-RELATED"/>
    <property type="match status" value="1"/>
</dbReference>
<dbReference type="Proteomes" id="UP000034235">
    <property type="component" value="Unassembled WGS sequence"/>
</dbReference>
<sequence>MTRRVDISYKTILFISAFLAFLWILFLIRDLILILFISIILMSALSPMVDYLTKFKVPKGLSIALIYLIIIGVVSLLVSLIITPLASQTANLVGNLPQALERVLPAVNIDISFLRDQLTTLSRNVVGFSFTVFSNVIELIFMLVITFYLLLDKERVYKLLIQLTPGQKEKTRSLIYKIEGRLGAWFRGQITLSLIIGLLSYTLLFLLNVPYALPLAIVAGIMEIIPMIGPIIAAIPAILVALIVSPTLALFVALGYFAIQQAENSFIVPQVMKKAVGLNPLIVIITIAVGGRLLGVVGALLAVPITVVIQILLQELMHVDLDTYSNPQEEQKSA</sequence>
<comment type="similarity">
    <text evidence="2">Belongs to the autoinducer-2 exporter (AI-2E) (TC 2.A.86) family.</text>
</comment>
<accession>A0A0G0M152</accession>
<keyword evidence="3" id="KW-0813">Transport</keyword>
<keyword evidence="7 8" id="KW-0472">Membrane</keyword>
<feature type="transmembrane region" description="Helical" evidence="8">
    <location>
        <begin position="125"/>
        <end position="151"/>
    </location>
</feature>
<feature type="transmembrane region" description="Helical" evidence="8">
    <location>
        <begin position="7"/>
        <end position="26"/>
    </location>
</feature>
<dbReference type="EMBL" id="LBUP01000001">
    <property type="protein sequence ID" value="KKQ67389.1"/>
    <property type="molecule type" value="Genomic_DNA"/>
</dbReference>
<gene>
    <name evidence="9" type="ORF">US86_C0001G0316</name>
</gene>
<comment type="subcellular location">
    <subcellularLocation>
        <location evidence="1">Cell membrane</location>
        <topology evidence="1">Multi-pass membrane protein</topology>
    </subcellularLocation>
</comment>
<keyword evidence="4" id="KW-1003">Cell membrane</keyword>
<dbReference type="Pfam" id="PF01594">
    <property type="entry name" value="AI-2E_transport"/>
    <property type="match status" value="1"/>
</dbReference>
<dbReference type="GO" id="GO:0005886">
    <property type="term" value="C:plasma membrane"/>
    <property type="evidence" value="ECO:0007669"/>
    <property type="project" value="UniProtKB-SubCell"/>
</dbReference>
<feature type="transmembrane region" description="Helical" evidence="8">
    <location>
        <begin position="32"/>
        <end position="52"/>
    </location>
</feature>
<evidence type="ECO:0000256" key="4">
    <source>
        <dbReference type="ARBA" id="ARBA00022475"/>
    </source>
</evidence>
<evidence type="ECO:0000256" key="3">
    <source>
        <dbReference type="ARBA" id="ARBA00022448"/>
    </source>
</evidence>
<evidence type="ECO:0000256" key="6">
    <source>
        <dbReference type="ARBA" id="ARBA00022989"/>
    </source>
</evidence>
<reference evidence="9 10" key="1">
    <citation type="journal article" date="2015" name="Nature">
        <title>rRNA introns, odd ribosomes, and small enigmatic genomes across a large radiation of phyla.</title>
        <authorList>
            <person name="Brown C.T."/>
            <person name="Hug L.A."/>
            <person name="Thomas B.C."/>
            <person name="Sharon I."/>
            <person name="Castelle C.J."/>
            <person name="Singh A."/>
            <person name="Wilkins M.J."/>
            <person name="Williams K.H."/>
            <person name="Banfield J.F."/>
        </authorList>
    </citation>
    <scope>NUCLEOTIDE SEQUENCE [LARGE SCALE GENOMIC DNA]</scope>
</reference>
<keyword evidence="5 8" id="KW-0812">Transmembrane</keyword>
<feature type="transmembrane region" description="Helical" evidence="8">
    <location>
        <begin position="231"/>
        <end position="259"/>
    </location>
</feature>
<proteinExistence type="inferred from homology"/>
<keyword evidence="6 8" id="KW-1133">Transmembrane helix</keyword>
<organism evidence="9 10">
    <name type="scientific">Candidatus Daviesbacteria bacterium GW2011_GWA2_38_24</name>
    <dbReference type="NCBI Taxonomy" id="1618422"/>
    <lineage>
        <taxon>Bacteria</taxon>
        <taxon>Candidatus Daviesiibacteriota</taxon>
    </lineage>
</organism>
<evidence type="ECO:0000256" key="1">
    <source>
        <dbReference type="ARBA" id="ARBA00004651"/>
    </source>
</evidence>
<dbReference type="AlphaFoldDB" id="A0A0G0M152"/>
<dbReference type="InterPro" id="IPR002549">
    <property type="entry name" value="AI-2E-like"/>
</dbReference>
<feature type="transmembrane region" description="Helical" evidence="8">
    <location>
        <begin position="280"/>
        <end position="313"/>
    </location>
</feature>
<evidence type="ECO:0000256" key="7">
    <source>
        <dbReference type="ARBA" id="ARBA00023136"/>
    </source>
</evidence>